<dbReference type="GO" id="GO:1990584">
    <property type="term" value="C:cardiac Troponin complex"/>
    <property type="evidence" value="ECO:0007669"/>
    <property type="project" value="UniProtKB-ARBA"/>
</dbReference>
<evidence type="ECO:0000259" key="11">
    <source>
        <dbReference type="PROSITE" id="PS50222"/>
    </source>
</evidence>
<keyword evidence="1" id="KW-0479">Metal-binding</keyword>
<dbReference type="InterPro" id="IPR011992">
    <property type="entry name" value="EF-hand-dom_pair"/>
</dbReference>
<evidence type="ECO:0000256" key="8">
    <source>
        <dbReference type="ARBA" id="ARBA00044117"/>
    </source>
</evidence>
<dbReference type="PANTHER" id="PTHR23048">
    <property type="entry name" value="MYOSIN LIGHT CHAIN 1, 3"/>
    <property type="match status" value="1"/>
</dbReference>
<feature type="domain" description="EF-hand" evidence="11">
    <location>
        <begin position="1"/>
        <end position="35"/>
    </location>
</feature>
<evidence type="ECO:0000256" key="3">
    <source>
        <dbReference type="ARBA" id="ARBA00022837"/>
    </source>
</evidence>
<dbReference type="InterPro" id="IPR002048">
    <property type="entry name" value="EF_hand_dom"/>
</dbReference>
<dbReference type="CDD" id="cd00051">
    <property type="entry name" value="EFh"/>
    <property type="match status" value="2"/>
</dbReference>
<dbReference type="FunFam" id="1.10.238.10:FF:000033">
    <property type="entry name" value="Troponin C, slow skeletal and cardiac muscles"/>
    <property type="match status" value="1"/>
</dbReference>
<organism evidence="12">
    <name type="scientific">Capra hircus</name>
    <name type="common">Goat</name>
    <dbReference type="NCBI Taxonomy" id="9925"/>
    <lineage>
        <taxon>Eukaryota</taxon>
        <taxon>Metazoa</taxon>
        <taxon>Chordata</taxon>
        <taxon>Craniata</taxon>
        <taxon>Vertebrata</taxon>
        <taxon>Euteleostomi</taxon>
        <taxon>Mammalia</taxon>
        <taxon>Eutheria</taxon>
        <taxon>Laurasiatheria</taxon>
        <taxon>Artiodactyla</taxon>
        <taxon>Ruminantia</taxon>
        <taxon>Pecora</taxon>
        <taxon>Bovidae</taxon>
        <taxon>Caprinae</taxon>
        <taxon>Capra</taxon>
    </lineage>
</organism>
<evidence type="ECO:0000256" key="4">
    <source>
        <dbReference type="ARBA" id="ARBA00022990"/>
    </source>
</evidence>
<dbReference type="SMART" id="SM00054">
    <property type="entry name" value="EFh"/>
    <property type="match status" value="4"/>
</dbReference>
<keyword evidence="5" id="KW-0514">Muscle protein</keyword>
<accession>A0A8C2XW67</accession>
<dbReference type="Ensembl" id="ENSCHIT00010038837.1">
    <property type="protein sequence ID" value="ENSCHIP00010027489.1"/>
    <property type="gene ID" value="ENSCHIG00010020372.1"/>
</dbReference>
<keyword evidence="3" id="KW-0106">Calcium</keyword>
<proteinExistence type="inferred from homology"/>
<evidence type="ECO:0000256" key="2">
    <source>
        <dbReference type="ARBA" id="ARBA00022737"/>
    </source>
</evidence>
<dbReference type="InterPro" id="IPR050230">
    <property type="entry name" value="CALM/Myosin/TropC-like"/>
</dbReference>
<comment type="similarity">
    <text evidence="7">Belongs to the troponin C family.</text>
</comment>
<dbReference type="PROSITE" id="PS00018">
    <property type="entry name" value="EF_HAND_1"/>
    <property type="match status" value="2"/>
</dbReference>
<dbReference type="InterPro" id="IPR018247">
    <property type="entry name" value="EF_Hand_1_Ca_BS"/>
</dbReference>
<dbReference type="FunFam" id="1.10.238.10:FF:000178">
    <property type="entry name" value="Calmodulin-2 A"/>
    <property type="match status" value="1"/>
</dbReference>
<feature type="domain" description="EF-hand" evidence="11">
    <location>
        <begin position="105"/>
        <end position="140"/>
    </location>
</feature>
<dbReference type="GO" id="GO:0005509">
    <property type="term" value="F:calcium ion binding"/>
    <property type="evidence" value="ECO:0007669"/>
    <property type="project" value="InterPro"/>
</dbReference>
<dbReference type="Gene3D" id="1.10.238.10">
    <property type="entry name" value="EF-hand"/>
    <property type="match status" value="2"/>
</dbReference>
<sequence>MIAEFKAAFDMFDADGGGDISVKELGTVMRMLGQTPTKEELDAIIEEVDEDGEPAALGRRRGRVGGVAARAGPTHHPLPSGSGTIDFEEFLVMMVRQMKEDAKGKSEEELAECFRIFDRNADGYIDAEELAEIFRASGEHVTDEELESLMKDGDKNNDGRIDFDGEGLARAGTGRGDGSPRSFAPRRASSASGAGRGGARFLPASRGPVLCSASANSRAPSLRGWARPLPPGPGLVCRGETRKRPSVFFPAEFLKMMEGVQ</sequence>
<dbReference type="PANTHER" id="PTHR23048:SF57">
    <property type="entry name" value="TROPONIN C2, FAST SKELETAL TYPE"/>
    <property type="match status" value="1"/>
</dbReference>
<dbReference type="Pfam" id="PF13405">
    <property type="entry name" value="EF-hand_6"/>
    <property type="match status" value="1"/>
</dbReference>
<reference evidence="12" key="1">
    <citation type="submission" date="2019-03" db="EMBL/GenBank/DDBJ databases">
        <title>Genome sequencing and reference-guided assembly of Black Bengal Goat (Capra hircus).</title>
        <authorList>
            <person name="Siddiki A.Z."/>
            <person name="Baten A."/>
            <person name="Billah M."/>
            <person name="Alam M.A.U."/>
            <person name="Shawrob K.S.M."/>
            <person name="Saha S."/>
            <person name="Chowdhury M."/>
            <person name="Rahman A.H."/>
            <person name="Stear M."/>
            <person name="Miah G."/>
            <person name="Das G.B."/>
            <person name="Hossain M.M."/>
            <person name="Kumkum M."/>
            <person name="Islam M.S."/>
            <person name="Mollah A.M."/>
            <person name="Ahsan A."/>
            <person name="Tusar F."/>
            <person name="Khan M.K.I."/>
        </authorList>
    </citation>
    <scope>NUCLEOTIDE SEQUENCE [LARGE SCALE GENOMIC DNA]</scope>
</reference>
<evidence type="ECO:0000313" key="12">
    <source>
        <dbReference type="Ensembl" id="ENSCHIP00010027489.1"/>
    </source>
</evidence>
<feature type="compositionally biased region" description="Low complexity" evidence="10">
    <location>
        <begin position="179"/>
        <end position="193"/>
    </location>
</feature>
<evidence type="ECO:0000256" key="7">
    <source>
        <dbReference type="ARBA" id="ARBA00038202"/>
    </source>
</evidence>
<feature type="domain" description="EF-hand" evidence="11">
    <location>
        <begin position="81"/>
        <end position="100"/>
    </location>
</feature>
<dbReference type="SUPFAM" id="SSF47473">
    <property type="entry name" value="EF-hand"/>
    <property type="match status" value="1"/>
</dbReference>
<evidence type="ECO:0000256" key="1">
    <source>
        <dbReference type="ARBA" id="ARBA00022723"/>
    </source>
</evidence>
<keyword evidence="4" id="KW-0007">Acetylation</keyword>
<dbReference type="GO" id="GO:0016460">
    <property type="term" value="C:myosin II complex"/>
    <property type="evidence" value="ECO:0007669"/>
    <property type="project" value="TreeGrafter"/>
</dbReference>
<dbReference type="GO" id="GO:0008092">
    <property type="term" value="F:cytoskeletal protein binding"/>
    <property type="evidence" value="ECO:0007669"/>
    <property type="project" value="UniProtKB-ARBA"/>
</dbReference>
<keyword evidence="2" id="KW-0677">Repeat</keyword>
<evidence type="ECO:0000256" key="9">
    <source>
        <dbReference type="ARBA" id="ARBA00044185"/>
    </source>
</evidence>
<dbReference type="AlphaFoldDB" id="A0A8C2XW67"/>
<dbReference type="Pfam" id="PF13499">
    <property type="entry name" value="EF-hand_7"/>
    <property type="match status" value="1"/>
</dbReference>
<evidence type="ECO:0000256" key="6">
    <source>
        <dbReference type="ARBA" id="ARBA00037722"/>
    </source>
</evidence>
<evidence type="ECO:0000256" key="5">
    <source>
        <dbReference type="ARBA" id="ARBA00023179"/>
    </source>
</evidence>
<feature type="compositionally biased region" description="Basic and acidic residues" evidence="10">
    <location>
        <begin position="150"/>
        <end position="163"/>
    </location>
</feature>
<name>A0A8C2XW67_CAPHI</name>
<comment type="function">
    <text evidence="6">Troponin is the central regulatory protein of striated muscle contraction. Tn consists of three components: Tn-I which is the inhibitor of actomyosin ATPase, Tn-T which contains the binding site for tropomyosin and Tn-C. The binding of calcium to Tn-C abolishes the inhibitory action of Tn on actin filaments.</text>
</comment>
<dbReference type="PROSITE" id="PS50222">
    <property type="entry name" value="EF_HAND_2"/>
    <property type="match status" value="3"/>
</dbReference>
<evidence type="ECO:0000256" key="10">
    <source>
        <dbReference type="SAM" id="MobiDB-lite"/>
    </source>
</evidence>
<gene>
    <name evidence="12" type="primary">ACOT8</name>
</gene>
<feature type="region of interest" description="Disordered" evidence="10">
    <location>
        <begin position="150"/>
        <end position="199"/>
    </location>
</feature>
<protein>
    <recommendedName>
        <fullName evidence="8">Troponin C, skeletal muscle</fullName>
    </recommendedName>
    <alternativeName>
        <fullName evidence="9">Troponin C, slow skeletal and cardiac muscles</fullName>
    </alternativeName>
</protein>
<reference evidence="12" key="2">
    <citation type="submission" date="2025-08" db="UniProtKB">
        <authorList>
            <consortium name="Ensembl"/>
        </authorList>
    </citation>
    <scope>IDENTIFICATION</scope>
</reference>